<dbReference type="InterPro" id="IPR050432">
    <property type="entry name" value="FAD-linked_Oxidoreductases_BP"/>
</dbReference>
<name>R7RXH4_STEHR</name>
<evidence type="ECO:0000256" key="1">
    <source>
        <dbReference type="ARBA" id="ARBA00005466"/>
    </source>
</evidence>
<keyword evidence="3" id="KW-0732">Signal</keyword>
<sequence length="568" mass="61875">MGSSRFGRLTFLFIYLVDISVEQSSTQWNALNATVQGRLIRGVPFARPCFQLTNQTSGTFDADKCSIVIQDYLNESVRVDTFSAYMNTQWETCQTRMSQCLLDASIPSNPDAFDIPHVCSQGSIPEYGIDVRTAENVLAGYNFSKAHSMPLVIKNTGHDYKGRSSAPNSLALWVHNLQSISLNKSFVPNGCNSTEEAEAVTFGAGVLASTAVDFAEANNITIPTGADPTVGVAGGYLQGGGHSALSNTLGLAVDRVLQFEVVTPSGLHVLANKCQHADLFFALRGGGGGTFGTVLSVTTLALPQMHVNAVQVSFDPVRENQKRFVEFIVKHTVQFAQDGWGGYIAPITGSIILANSVLNSSEALDSIDSLRSFIVEKLNGNFTFVVEPSYKSFLDKFEPAQPVGTEFTLSSRLIPLTNFQSDASREELASVINGMLDTVPFMYLAATTPFLYGDNPGTSVTSAWRTSLWHFVIAAEWNFNSTVADVSATYKSLSDAVRPLREITVGSGAYPNEADLYEPDFQVSFWGSNYEELLAIKKKYDPDHLLDCWQCVGWAKASSPIFDCYLPL</sequence>
<feature type="chain" id="PRO_5004443639" evidence="3">
    <location>
        <begin position="27"/>
        <end position="568"/>
    </location>
</feature>
<dbReference type="EMBL" id="JH687403">
    <property type="protein sequence ID" value="EIM79523.1"/>
    <property type="molecule type" value="Genomic_DNA"/>
</dbReference>
<dbReference type="PANTHER" id="PTHR13878">
    <property type="entry name" value="GULONOLACTONE OXIDASE"/>
    <property type="match status" value="1"/>
</dbReference>
<dbReference type="InterPro" id="IPR016169">
    <property type="entry name" value="FAD-bd_PCMH_sub2"/>
</dbReference>
<dbReference type="Gene3D" id="3.30.465.10">
    <property type="match status" value="2"/>
</dbReference>
<dbReference type="SUPFAM" id="SSF56176">
    <property type="entry name" value="FAD-binding/transporter-associated domain-like"/>
    <property type="match status" value="1"/>
</dbReference>
<dbReference type="OrthoDB" id="9983560at2759"/>
<accession>R7RXH4</accession>
<gene>
    <name evidence="5" type="ORF">STEHIDRAFT_106145</name>
</gene>
<keyword evidence="6" id="KW-1185">Reference proteome</keyword>
<reference evidence="6" key="1">
    <citation type="journal article" date="2012" name="Science">
        <title>The Paleozoic origin of enzymatic lignin decomposition reconstructed from 31 fungal genomes.</title>
        <authorList>
            <person name="Floudas D."/>
            <person name="Binder M."/>
            <person name="Riley R."/>
            <person name="Barry K."/>
            <person name="Blanchette R.A."/>
            <person name="Henrissat B."/>
            <person name="Martinez A.T."/>
            <person name="Otillar R."/>
            <person name="Spatafora J.W."/>
            <person name="Yadav J.S."/>
            <person name="Aerts A."/>
            <person name="Benoit I."/>
            <person name="Boyd A."/>
            <person name="Carlson A."/>
            <person name="Copeland A."/>
            <person name="Coutinho P.M."/>
            <person name="de Vries R.P."/>
            <person name="Ferreira P."/>
            <person name="Findley K."/>
            <person name="Foster B."/>
            <person name="Gaskell J."/>
            <person name="Glotzer D."/>
            <person name="Gorecki P."/>
            <person name="Heitman J."/>
            <person name="Hesse C."/>
            <person name="Hori C."/>
            <person name="Igarashi K."/>
            <person name="Jurgens J.A."/>
            <person name="Kallen N."/>
            <person name="Kersten P."/>
            <person name="Kohler A."/>
            <person name="Kuees U."/>
            <person name="Kumar T.K.A."/>
            <person name="Kuo A."/>
            <person name="LaButti K."/>
            <person name="Larrondo L.F."/>
            <person name="Lindquist E."/>
            <person name="Ling A."/>
            <person name="Lombard V."/>
            <person name="Lucas S."/>
            <person name="Lundell T."/>
            <person name="Martin R."/>
            <person name="McLaughlin D.J."/>
            <person name="Morgenstern I."/>
            <person name="Morin E."/>
            <person name="Murat C."/>
            <person name="Nagy L.G."/>
            <person name="Nolan M."/>
            <person name="Ohm R.A."/>
            <person name="Patyshakuliyeva A."/>
            <person name="Rokas A."/>
            <person name="Ruiz-Duenas F.J."/>
            <person name="Sabat G."/>
            <person name="Salamov A."/>
            <person name="Samejima M."/>
            <person name="Schmutz J."/>
            <person name="Slot J.C."/>
            <person name="St John F."/>
            <person name="Stenlid J."/>
            <person name="Sun H."/>
            <person name="Sun S."/>
            <person name="Syed K."/>
            <person name="Tsang A."/>
            <person name="Wiebenga A."/>
            <person name="Young D."/>
            <person name="Pisabarro A."/>
            <person name="Eastwood D.C."/>
            <person name="Martin F."/>
            <person name="Cullen D."/>
            <person name="Grigoriev I.V."/>
            <person name="Hibbett D.S."/>
        </authorList>
    </citation>
    <scope>NUCLEOTIDE SEQUENCE [LARGE SCALE GENOMIC DNA]</scope>
    <source>
        <strain evidence="6">FP-91666</strain>
    </source>
</reference>
<dbReference type="InterPro" id="IPR016166">
    <property type="entry name" value="FAD-bd_PCMH"/>
</dbReference>
<evidence type="ECO:0000256" key="3">
    <source>
        <dbReference type="SAM" id="SignalP"/>
    </source>
</evidence>
<evidence type="ECO:0000256" key="2">
    <source>
        <dbReference type="ARBA" id="ARBA00023002"/>
    </source>
</evidence>
<dbReference type="RefSeq" id="XP_007311323.1">
    <property type="nucleotide sequence ID" value="XM_007311261.1"/>
</dbReference>
<dbReference type="Proteomes" id="UP000053927">
    <property type="component" value="Unassembled WGS sequence"/>
</dbReference>
<comment type="similarity">
    <text evidence="1">Belongs to the oxygen-dependent FAD-linked oxidoreductase family.</text>
</comment>
<evidence type="ECO:0000313" key="5">
    <source>
        <dbReference type="EMBL" id="EIM79523.1"/>
    </source>
</evidence>
<dbReference type="AlphaFoldDB" id="R7RXH4"/>
<protein>
    <submittedName>
        <fullName evidence="5">FAD-binding domain-containing protein</fullName>
    </submittedName>
</protein>
<dbReference type="InterPro" id="IPR006094">
    <property type="entry name" value="Oxid_FAD_bind_N"/>
</dbReference>
<dbReference type="Pfam" id="PF08031">
    <property type="entry name" value="BBE"/>
    <property type="match status" value="1"/>
</dbReference>
<dbReference type="GO" id="GO:0071949">
    <property type="term" value="F:FAD binding"/>
    <property type="evidence" value="ECO:0007669"/>
    <property type="project" value="InterPro"/>
</dbReference>
<dbReference type="KEGG" id="shs:STEHIDRAFT_106145"/>
<dbReference type="GeneID" id="18794788"/>
<dbReference type="PANTHER" id="PTHR13878:SF91">
    <property type="entry name" value="FAD BINDING DOMAIN PROTEIN (AFU_ORTHOLOGUE AFUA_6G12070)-RELATED"/>
    <property type="match status" value="1"/>
</dbReference>
<dbReference type="InterPro" id="IPR012951">
    <property type="entry name" value="BBE"/>
</dbReference>
<evidence type="ECO:0000259" key="4">
    <source>
        <dbReference type="PROSITE" id="PS51387"/>
    </source>
</evidence>
<evidence type="ECO:0000313" key="6">
    <source>
        <dbReference type="Proteomes" id="UP000053927"/>
    </source>
</evidence>
<feature type="signal peptide" evidence="3">
    <location>
        <begin position="1"/>
        <end position="26"/>
    </location>
</feature>
<keyword evidence="2" id="KW-0560">Oxidoreductase</keyword>
<feature type="domain" description="FAD-binding PCMH-type" evidence="4">
    <location>
        <begin position="120"/>
        <end position="304"/>
    </location>
</feature>
<dbReference type="Gene3D" id="3.40.462.20">
    <property type="match status" value="1"/>
</dbReference>
<dbReference type="InterPro" id="IPR036318">
    <property type="entry name" value="FAD-bd_PCMH-like_sf"/>
</dbReference>
<dbReference type="PROSITE" id="PS51387">
    <property type="entry name" value="FAD_PCMH"/>
    <property type="match status" value="1"/>
</dbReference>
<dbReference type="OMA" id="INTEWET"/>
<dbReference type="eggNOG" id="ENOG502QU1B">
    <property type="taxonomic scope" value="Eukaryota"/>
</dbReference>
<organism evidence="5 6">
    <name type="scientific">Stereum hirsutum (strain FP-91666)</name>
    <name type="common">White-rot fungus</name>
    <dbReference type="NCBI Taxonomy" id="721885"/>
    <lineage>
        <taxon>Eukaryota</taxon>
        <taxon>Fungi</taxon>
        <taxon>Dikarya</taxon>
        <taxon>Basidiomycota</taxon>
        <taxon>Agaricomycotina</taxon>
        <taxon>Agaricomycetes</taxon>
        <taxon>Russulales</taxon>
        <taxon>Stereaceae</taxon>
        <taxon>Stereum</taxon>
    </lineage>
</organism>
<dbReference type="Pfam" id="PF01565">
    <property type="entry name" value="FAD_binding_4"/>
    <property type="match status" value="1"/>
</dbReference>
<proteinExistence type="inferred from homology"/>
<dbReference type="GO" id="GO:0016491">
    <property type="term" value="F:oxidoreductase activity"/>
    <property type="evidence" value="ECO:0007669"/>
    <property type="project" value="UniProtKB-KW"/>
</dbReference>